<dbReference type="RefSeq" id="WP_071165434.1">
    <property type="nucleotide sequence ID" value="NZ_CP017781.1"/>
</dbReference>
<feature type="compositionally biased region" description="Low complexity" evidence="5">
    <location>
        <begin position="692"/>
        <end position="705"/>
    </location>
</feature>
<reference evidence="7 8" key="1">
    <citation type="submission" date="2016-10" db="EMBL/GenBank/DDBJ databases">
        <title>Rhodobacter sp. LPB0142, isolated from sea water.</title>
        <authorList>
            <person name="Kim E."/>
            <person name="Yi H."/>
        </authorList>
    </citation>
    <scope>NUCLEOTIDE SEQUENCE [LARGE SCALE GENOMIC DNA]</scope>
    <source>
        <strain evidence="7 8">LPB0142</strain>
    </source>
</reference>
<keyword evidence="3" id="KW-0998">Cell outer membrane</keyword>
<dbReference type="Pfam" id="PF04972">
    <property type="entry name" value="BON"/>
    <property type="match status" value="1"/>
</dbReference>
<feature type="domain" description="OmpA-like" evidence="6">
    <location>
        <begin position="485"/>
        <end position="602"/>
    </location>
</feature>
<keyword evidence="8" id="KW-1185">Reference proteome</keyword>
<dbReference type="AlphaFoldDB" id="A0A1D9M923"/>
<dbReference type="PRINTS" id="PR01021">
    <property type="entry name" value="OMPADOMAIN"/>
</dbReference>
<dbReference type="InterPro" id="IPR006664">
    <property type="entry name" value="OMP_bac"/>
</dbReference>
<dbReference type="InterPro" id="IPR006665">
    <property type="entry name" value="OmpA-like"/>
</dbReference>
<evidence type="ECO:0000313" key="7">
    <source>
        <dbReference type="EMBL" id="AOZ68352.1"/>
    </source>
</evidence>
<dbReference type="PROSITE" id="PS51123">
    <property type="entry name" value="OMPA_2"/>
    <property type="match status" value="1"/>
</dbReference>
<dbReference type="Proteomes" id="UP000176562">
    <property type="component" value="Chromosome"/>
</dbReference>
<gene>
    <name evidence="7" type="ORF">LPB142_02675</name>
</gene>
<dbReference type="PANTHER" id="PTHR30329">
    <property type="entry name" value="STATOR ELEMENT OF FLAGELLAR MOTOR COMPLEX"/>
    <property type="match status" value="1"/>
</dbReference>
<evidence type="ECO:0000259" key="6">
    <source>
        <dbReference type="PROSITE" id="PS51123"/>
    </source>
</evidence>
<evidence type="ECO:0000313" key="8">
    <source>
        <dbReference type="Proteomes" id="UP000176562"/>
    </source>
</evidence>
<keyword evidence="2 4" id="KW-0472">Membrane</keyword>
<dbReference type="KEGG" id="rhp:LPB142_02675"/>
<evidence type="ECO:0000256" key="4">
    <source>
        <dbReference type="PROSITE-ProRule" id="PRU00473"/>
    </source>
</evidence>
<dbReference type="STRING" id="1850250.LPB142_02675"/>
<dbReference type="CDD" id="cd07185">
    <property type="entry name" value="OmpA_C-like"/>
    <property type="match status" value="1"/>
</dbReference>
<dbReference type="SUPFAM" id="SSF103088">
    <property type="entry name" value="OmpA-like"/>
    <property type="match status" value="1"/>
</dbReference>
<feature type="region of interest" description="Disordered" evidence="5">
    <location>
        <begin position="637"/>
        <end position="735"/>
    </location>
</feature>
<evidence type="ECO:0000256" key="1">
    <source>
        <dbReference type="ARBA" id="ARBA00004442"/>
    </source>
</evidence>
<comment type="subcellular location">
    <subcellularLocation>
        <location evidence="1">Cell outer membrane</location>
    </subcellularLocation>
</comment>
<dbReference type="EMBL" id="CP017781">
    <property type="protein sequence ID" value="AOZ68352.1"/>
    <property type="molecule type" value="Genomic_DNA"/>
</dbReference>
<accession>A0A1D9M923</accession>
<evidence type="ECO:0000256" key="5">
    <source>
        <dbReference type="SAM" id="MobiDB-lite"/>
    </source>
</evidence>
<feature type="compositionally biased region" description="Low complexity" evidence="5">
    <location>
        <begin position="656"/>
        <end position="682"/>
    </location>
</feature>
<proteinExistence type="predicted"/>
<sequence length="735" mass="76374">MPKRATILTAAAFLAAFVLSGFIAGGSATVIEMRTRKDIRLAMEENGHGWVSVYTDGLQVVLQGTAPSEAARFRAVTVASRIVDAARILDNTDVENTDAIAPPAFSLEVLRNDDGISLIGLVPSTLDRAALVEGLKTVAADGKVTDMLEAADYPVPQGWELAMDFALETLKTLPRAKISVDPGAVAVEAITDSPAEKARVETSLARRRPADLKVKFDIAAPRPVITPFTLRFVMDAEGPRFDACSADTARARDRILAAAREAGAKGTLGCTIGMGTPSPDWGAASAMAIGALKELGAGTVTFSDADIVLSAADTVAPAAFDKVVGELESNLPEVFSLKAELQKTEAAAGAVPEFTATLSPEGKVDLRGRVLDARQRDAVENFARARFGSDAVYGGTRVDGDLPAGWPARTLAGLEALAQLEEGKVVVRPDLVSVEGISGNKQASDIIARILARGLGEAAPIDLALRYDARLDPALSLPDGASCVARLNAVLADHKITFEPGSAKIAAEGEKPVEALVTAMKGCENYRMELAGHTDSQGSEAMNQELSQARAAAVLSALRTRRVLTGNITAKGYGESQPIADNGTEEGREANRRIEFVLLDEKPVGEAKLEVLPAPKLAPEGVSALQGDDAALEFDTEDAGPMEQGGTMDDAPPIPEGAAAAAEAPAEAPAEPAAEAVAEPATAPTPEPAPETAPADTPAADLPPEVAAAQDPAIEIPVAPADTSPARPKPRPARN</sequence>
<evidence type="ECO:0000256" key="2">
    <source>
        <dbReference type="ARBA" id="ARBA00023136"/>
    </source>
</evidence>
<dbReference type="InterPro" id="IPR007055">
    <property type="entry name" value="BON_dom"/>
</dbReference>
<dbReference type="Gene3D" id="3.40.1520.20">
    <property type="match status" value="3"/>
</dbReference>
<organism evidence="7 8">
    <name type="scientific">Rhodobacter xanthinilyticus</name>
    <dbReference type="NCBI Taxonomy" id="1850250"/>
    <lineage>
        <taxon>Bacteria</taxon>
        <taxon>Pseudomonadati</taxon>
        <taxon>Pseudomonadota</taxon>
        <taxon>Alphaproteobacteria</taxon>
        <taxon>Rhodobacterales</taxon>
        <taxon>Rhodobacter group</taxon>
        <taxon>Rhodobacter</taxon>
    </lineage>
</organism>
<dbReference type="PANTHER" id="PTHR30329:SF21">
    <property type="entry name" value="LIPOPROTEIN YIAD-RELATED"/>
    <property type="match status" value="1"/>
</dbReference>
<evidence type="ECO:0000256" key="3">
    <source>
        <dbReference type="ARBA" id="ARBA00023237"/>
    </source>
</evidence>
<dbReference type="GO" id="GO:0009279">
    <property type="term" value="C:cell outer membrane"/>
    <property type="evidence" value="ECO:0007669"/>
    <property type="project" value="UniProtKB-SubCell"/>
</dbReference>
<dbReference type="Pfam" id="PF00691">
    <property type="entry name" value="OmpA"/>
    <property type="match status" value="1"/>
</dbReference>
<protein>
    <recommendedName>
        <fullName evidence="6">OmpA-like domain-containing protein</fullName>
    </recommendedName>
</protein>
<name>A0A1D9M923_9RHOB</name>
<dbReference type="Gene3D" id="3.30.1330.60">
    <property type="entry name" value="OmpA-like domain"/>
    <property type="match status" value="1"/>
</dbReference>
<dbReference type="InterPro" id="IPR050330">
    <property type="entry name" value="Bact_OuterMem_StrucFunc"/>
</dbReference>
<dbReference type="InterPro" id="IPR036737">
    <property type="entry name" value="OmpA-like_sf"/>
</dbReference>